<organism evidence="9 10">
    <name type="scientific">Pseudonocardia alni</name>
    <name type="common">Amycolata alni</name>
    <dbReference type="NCBI Taxonomy" id="33907"/>
    <lineage>
        <taxon>Bacteria</taxon>
        <taxon>Bacillati</taxon>
        <taxon>Actinomycetota</taxon>
        <taxon>Actinomycetes</taxon>
        <taxon>Pseudonocardiales</taxon>
        <taxon>Pseudonocardiaceae</taxon>
        <taxon>Pseudonocardia</taxon>
    </lineage>
</organism>
<evidence type="ECO:0000256" key="3">
    <source>
        <dbReference type="ARBA" id="ARBA00022475"/>
    </source>
</evidence>
<reference evidence="9 10" key="1">
    <citation type="submission" date="2020-07" db="EMBL/GenBank/DDBJ databases">
        <title>Sequencing the genomes of 1000 actinobacteria strains.</title>
        <authorList>
            <person name="Klenk H.-P."/>
        </authorList>
    </citation>
    <scope>NUCLEOTIDE SEQUENCE [LARGE SCALE GENOMIC DNA]</scope>
    <source>
        <strain evidence="9 10">DSM 44749</strain>
    </source>
</reference>
<evidence type="ECO:0000256" key="7">
    <source>
        <dbReference type="RuleBase" id="RU363032"/>
    </source>
</evidence>
<dbReference type="Pfam" id="PF00528">
    <property type="entry name" value="BPD_transp_1"/>
    <property type="match status" value="1"/>
</dbReference>
<evidence type="ECO:0000313" key="9">
    <source>
        <dbReference type="EMBL" id="NYG04891.1"/>
    </source>
</evidence>
<evidence type="ECO:0000256" key="1">
    <source>
        <dbReference type="ARBA" id="ARBA00004651"/>
    </source>
</evidence>
<comment type="subcellular location">
    <subcellularLocation>
        <location evidence="1 7">Cell membrane</location>
        <topology evidence="1 7">Multi-pass membrane protein</topology>
    </subcellularLocation>
</comment>
<name>A0A852WC73_PSEA5</name>
<dbReference type="Gene3D" id="1.10.3720.10">
    <property type="entry name" value="MetI-like"/>
    <property type="match status" value="1"/>
</dbReference>
<gene>
    <name evidence="9" type="ORF">HDA37_005176</name>
</gene>
<accession>A0A852WC73</accession>
<dbReference type="PROSITE" id="PS50928">
    <property type="entry name" value="ABC_TM1"/>
    <property type="match status" value="1"/>
</dbReference>
<keyword evidence="3" id="KW-1003">Cell membrane</keyword>
<feature type="transmembrane region" description="Helical" evidence="7">
    <location>
        <begin position="101"/>
        <end position="122"/>
    </location>
</feature>
<keyword evidence="5 7" id="KW-1133">Transmembrane helix</keyword>
<evidence type="ECO:0000313" key="10">
    <source>
        <dbReference type="Proteomes" id="UP000549695"/>
    </source>
</evidence>
<keyword evidence="10" id="KW-1185">Reference proteome</keyword>
<sequence length="314" mass="33316">MLGLLARRLAFTVPMLVVVSFCVFSLIVLVPGDPAVALAGENPAPEQIAAVRERLGLDDPFLVQFWHWFSGVLQGDLGQSLFSSQSVADAVFSRLPATLSLALLSLAVALVLGVAVGVLAAMRPGTWIDRVATFAASLGVAVPYFWVGMILVLLFAINLTIFPAVGYVPLTENPLQWFLHLFLPATALGLAPAAVIARQTRAGMTGVLCEDYVRTATAKGLPPARVVGQHALKNAAVPVVTAFGLEASRLIGGTVVIEQLFALPGLGNLAYTSVFARDFPMVQGVLLVVAALVLLINLLVDLSYGYFNPRIRQS</sequence>
<protein>
    <submittedName>
        <fullName evidence="9">Peptide/nickel transport system permease protein</fullName>
    </submittedName>
</protein>
<dbReference type="Proteomes" id="UP000549695">
    <property type="component" value="Unassembled WGS sequence"/>
</dbReference>
<dbReference type="EMBL" id="JACCCZ010000001">
    <property type="protein sequence ID" value="NYG04891.1"/>
    <property type="molecule type" value="Genomic_DNA"/>
</dbReference>
<keyword evidence="2 7" id="KW-0813">Transport</keyword>
<dbReference type="PANTHER" id="PTHR43163">
    <property type="entry name" value="DIPEPTIDE TRANSPORT SYSTEM PERMEASE PROTEIN DPPB-RELATED"/>
    <property type="match status" value="1"/>
</dbReference>
<dbReference type="RefSeq" id="WP_073574519.1">
    <property type="nucleotide sequence ID" value="NZ_BAAAJZ010000011.1"/>
</dbReference>
<evidence type="ECO:0000256" key="2">
    <source>
        <dbReference type="ARBA" id="ARBA00022448"/>
    </source>
</evidence>
<dbReference type="InterPro" id="IPR000515">
    <property type="entry name" value="MetI-like"/>
</dbReference>
<dbReference type="SUPFAM" id="SSF161098">
    <property type="entry name" value="MetI-like"/>
    <property type="match status" value="1"/>
</dbReference>
<dbReference type="GO" id="GO:0055085">
    <property type="term" value="P:transmembrane transport"/>
    <property type="evidence" value="ECO:0007669"/>
    <property type="project" value="InterPro"/>
</dbReference>
<keyword evidence="4 7" id="KW-0812">Transmembrane</keyword>
<feature type="transmembrane region" description="Helical" evidence="7">
    <location>
        <begin position="9"/>
        <end position="30"/>
    </location>
</feature>
<dbReference type="AlphaFoldDB" id="A0A852WC73"/>
<comment type="similarity">
    <text evidence="7">Belongs to the binding-protein-dependent transport system permease family.</text>
</comment>
<comment type="caution">
    <text evidence="9">The sequence shown here is derived from an EMBL/GenBank/DDBJ whole genome shotgun (WGS) entry which is preliminary data.</text>
</comment>
<dbReference type="GeneID" id="98054835"/>
<keyword evidence="6 7" id="KW-0472">Membrane</keyword>
<proteinExistence type="inferred from homology"/>
<dbReference type="Pfam" id="PF19300">
    <property type="entry name" value="BPD_transp_1_N"/>
    <property type="match status" value="1"/>
</dbReference>
<feature type="transmembrane region" description="Helical" evidence="7">
    <location>
        <begin position="285"/>
        <end position="307"/>
    </location>
</feature>
<dbReference type="CDD" id="cd06261">
    <property type="entry name" value="TM_PBP2"/>
    <property type="match status" value="1"/>
</dbReference>
<evidence type="ECO:0000256" key="6">
    <source>
        <dbReference type="ARBA" id="ARBA00023136"/>
    </source>
</evidence>
<evidence type="ECO:0000259" key="8">
    <source>
        <dbReference type="PROSITE" id="PS50928"/>
    </source>
</evidence>
<dbReference type="PANTHER" id="PTHR43163:SF3">
    <property type="entry name" value="PEPTIDE ABC TRANSPORTER PERMEASE PROTEIN"/>
    <property type="match status" value="1"/>
</dbReference>
<feature type="transmembrane region" description="Helical" evidence="7">
    <location>
        <begin position="177"/>
        <end position="197"/>
    </location>
</feature>
<evidence type="ECO:0000256" key="5">
    <source>
        <dbReference type="ARBA" id="ARBA00022989"/>
    </source>
</evidence>
<dbReference type="InterPro" id="IPR035906">
    <property type="entry name" value="MetI-like_sf"/>
</dbReference>
<dbReference type="InterPro" id="IPR045621">
    <property type="entry name" value="BPD_transp_1_N"/>
</dbReference>
<feature type="domain" description="ABC transmembrane type-1" evidence="8">
    <location>
        <begin position="95"/>
        <end position="300"/>
    </location>
</feature>
<dbReference type="GO" id="GO:0005886">
    <property type="term" value="C:plasma membrane"/>
    <property type="evidence" value="ECO:0007669"/>
    <property type="project" value="UniProtKB-SubCell"/>
</dbReference>
<evidence type="ECO:0000256" key="4">
    <source>
        <dbReference type="ARBA" id="ARBA00022692"/>
    </source>
</evidence>
<feature type="transmembrane region" description="Helical" evidence="7">
    <location>
        <begin position="134"/>
        <end position="157"/>
    </location>
</feature>